<evidence type="ECO:0000256" key="10">
    <source>
        <dbReference type="ARBA" id="ARBA00024479"/>
    </source>
</evidence>
<dbReference type="Pfam" id="PF13329">
    <property type="entry name" value="ATG2_CAD"/>
    <property type="match status" value="2"/>
</dbReference>
<evidence type="ECO:0000256" key="7">
    <source>
        <dbReference type="ARBA" id="ARBA00023006"/>
    </source>
</evidence>
<feature type="compositionally biased region" description="Low complexity" evidence="13">
    <location>
        <begin position="437"/>
        <end position="446"/>
    </location>
</feature>
<evidence type="ECO:0000256" key="8">
    <source>
        <dbReference type="ARBA" id="ARBA00023055"/>
    </source>
</evidence>
<evidence type="ECO:0000313" key="15">
    <source>
        <dbReference type="Proteomes" id="UP001497453"/>
    </source>
</evidence>
<name>A0ABP1D9Y9_9APHY</name>
<evidence type="ECO:0000256" key="5">
    <source>
        <dbReference type="ARBA" id="ARBA00022448"/>
    </source>
</evidence>
<feature type="region of interest" description="Disordered" evidence="13">
    <location>
        <begin position="167"/>
        <end position="197"/>
    </location>
</feature>
<feature type="compositionally biased region" description="Acidic residues" evidence="13">
    <location>
        <begin position="830"/>
        <end position="839"/>
    </location>
</feature>
<evidence type="ECO:0000256" key="6">
    <source>
        <dbReference type="ARBA" id="ARBA00022824"/>
    </source>
</evidence>
<evidence type="ECO:0000256" key="13">
    <source>
        <dbReference type="SAM" id="MobiDB-lite"/>
    </source>
</evidence>
<comment type="catalytic activity">
    <reaction evidence="11">
        <text>a 1,2-diacyl-sn-glycero-3-phosphoethanolamine(in) = a 1,2-diacyl-sn-glycero-3-phosphoethanolamine(out)</text>
        <dbReference type="Rhea" id="RHEA:38895"/>
        <dbReference type="ChEBI" id="CHEBI:64612"/>
    </reaction>
</comment>
<feature type="compositionally biased region" description="Basic residues" evidence="13">
    <location>
        <begin position="891"/>
        <end position="907"/>
    </location>
</feature>
<sequence>MSWWPSSWLPTLPSIDFTLPSGIQKRFISFALRQTLGHFLKPGQLDIQQVDSQIGSGYVQVRDVELDNNAINALISGLPLQLHDGSVGKVTARIPLPNPLTSSVGLSLESLHLTFYIVPTISSPSLLNPSFLAESVASVADTFIHEELSAPEEATLRESFYSEVSDSTHTFPEHLPGGLDPFSPEGDDSHGEGEPPGVSLFATLVERLLSRFEFDAVDTKITIVHAEHASFTLTIPEICYSTEGASPAAESIKTQAVEGVVRAVSISGVSVTTRSLLPPSPQPLSSYSSRGGTTIARSSGRASPDMPPMSPRSDSSDMDEETQTLMSQSIVTLPPRPISPTSSVSSSMYESAVSEAPPFEQVVEEENEDPRSSTPSPPRQVLEVPPPQTSPLQRPVVNTQIEELEDDLILTLGTEPIVIRVITPSPVQPMSDKESSSDPSPSSPTSSKDESSRRRVATNISQDNRLRVTVQLGTAASALRAQHVRSLIDVADTFASHSPPPPSPAKRTLSKPSEPGAALFEHIEGSVQVRGVIIILLPSRPSSASKAREFLASFFTHPLVPPSLPHGYVRILLETVSASLSLQTEFGSAAKSAVPSRASIGKRTLTSSFTLSELSIFAFLRENGNAADLYASPILITDPHLASQYPPSHIHPHLDQSESQTRLSSFGIVDWTDSIHRAESTKLSHWRTRQQYSRSSLSSRSTPVQRTEAPTSSSPRSPAATSPSPRSSGSPFPSSSPGRFGDANSRPRQPAVSAKLTSVSSYVTSSSRLRRHAPASILQVEANVAPLHAFVDAALCLESDTPRGVSELVAFMEVLAAPKRDSQEVHTDVEESDTDDDVDSGGSTPPGTPKAETPFKFRQRQREDERERQRLERLVLDDLDLDFDYTETTPRKKTQHTSPPRSRRKERTSKSESVIIIKVPIIRLQVRGPSRFRPARSGAVVLDIHDLLICPGNEPSPAEDSASVKFASPEAAFHPSQDHGTTLLSCSWQRFIVAYCPVHENKAEMMVSVGSLSSEEAADDVPSGIAIAGGRARQPHLPKPRVVISRSNSASENSDTKPSTLVIALEIPSMHIEASKPVIDGLQLWADDLSRLVEKAFNPANEAETQNDSRSTSIIGSRYFAKTRSRSSGLDTASTVSHAQGTPSSETIVKVTVSEVALRLVVPRSDDAGSPVRPFDVLASDLDLLLEVKPEGKDETVITVGLMDLTILDHTEDGSTSTLLALTIPRTMTTTIRSLLKLRFASLVVAGTTAKESRIRLTISGITYTFLPNLKWIQDLTDFAKAPPGVFESVVPSERTRVSLKLVDTSLRLLAPSNPGSVITYIGETEFSTVVVGNAQETSFQLFVQNLSLLLIDNVSSAPVDEGDRGIGKSSNVSGVTFWKNDGYALLAEIGDFDLKFQRDDRVSPSDTRVSIDQGNLRIHLCADTATALGAFIPDFASIFSSATEPPPKAERREPTSLSEPHRSRRGIIASLDEHAFRRAPEVGPAPDMIHDDLPTNLEYLDDSFSASAGFRELPDDDDLDDFGKGYNDSMSADDANVISKHGGETVRMLQPRLQIIEHYFDTLPADAEDEGLQYGNTSLRVRIRRCDATLFLYDGYDWARTRRIIEDEAKNMRKRLAKIRQLVANGQTPDPSVEETNTLLFNSVYLGLEHNIDDLEPGALIAAIDDELNDSETASQSSWQSFKPQSPTHHPSAARPSHVRRKALTRSKSPSVEFRLLRLSAEMDQYISDPELASRTLITVRDVEILDHIKTSSWKMFLTDLRTDSKGNIRETDSNMARIELRKVYPAPGHPAEEARLRAKILPLRLHVDQDALDFLKKFFSFKDPESAPLTPADPAEETFFQQAEVFPVDLKLDYKPRRVDYRALRDGKTIELMNFFHFDGAEMTLRHIVLTGITGWTRFFDLLNDLWTPDVKATQLVDVISGVAPIRSVVNVGSGVADLVLLPISQYRKDGRVVRGLQKGTTAFVKSTATEAIKLGARLATGTQVILEQAETVLGGQFKNPITAEAMQISPAALDLDEGTEDAELEELISRYADQPTNVKEGVQSAVRSLRRNFNSAAQTILAVPMEVYERSGSEGTVRAVVRAVPIAVLKPMIGASEAISKTLLGLHNTLDPGVRLENEAKYKQR</sequence>
<keyword evidence="15" id="KW-1185">Reference proteome</keyword>
<keyword evidence="8" id="KW-0445">Lipid transport</keyword>
<feature type="compositionally biased region" description="Basic and acidic residues" evidence="13">
    <location>
        <begin position="860"/>
        <end position="871"/>
    </location>
</feature>
<feature type="region of interest" description="Disordered" evidence="13">
    <location>
        <begin position="682"/>
        <end position="758"/>
    </location>
</feature>
<feature type="compositionally biased region" description="Polar residues" evidence="13">
    <location>
        <begin position="1674"/>
        <end position="1690"/>
    </location>
</feature>
<evidence type="ECO:0000256" key="11">
    <source>
        <dbReference type="ARBA" id="ARBA00024615"/>
    </source>
</evidence>
<feature type="compositionally biased region" description="Polar residues" evidence="13">
    <location>
        <begin position="290"/>
        <end position="301"/>
    </location>
</feature>
<feature type="region of interest" description="Disordered" evidence="13">
    <location>
        <begin position="493"/>
        <end position="513"/>
    </location>
</feature>
<feature type="region of interest" description="Disordered" evidence="13">
    <location>
        <begin position="1674"/>
        <end position="1707"/>
    </location>
</feature>
<protein>
    <recommendedName>
        <fullName evidence="4">Autophagy-related protein 2</fullName>
    </recommendedName>
</protein>
<keyword evidence="9" id="KW-0472">Membrane</keyword>
<evidence type="ECO:0000256" key="1">
    <source>
        <dbReference type="ARBA" id="ARBA00004406"/>
    </source>
</evidence>
<gene>
    <name evidence="14" type="ORF">GFSPODELE1_LOCUS5093</name>
</gene>
<dbReference type="Proteomes" id="UP001497453">
    <property type="component" value="Chromosome 3"/>
</dbReference>
<comment type="catalytic activity">
    <reaction evidence="10">
        <text>a 1,2-diacyl-sn-glycero-3-phospho-L-serine(in) = a 1,2-diacyl-sn-glycero-3-phospho-L-serine(out)</text>
        <dbReference type="Rhea" id="RHEA:38663"/>
        <dbReference type="ChEBI" id="CHEBI:57262"/>
    </reaction>
</comment>
<evidence type="ECO:0000256" key="4">
    <source>
        <dbReference type="ARBA" id="ARBA00018070"/>
    </source>
</evidence>
<feature type="region of interest" description="Disordered" evidence="13">
    <location>
        <begin position="1443"/>
        <end position="1465"/>
    </location>
</feature>
<comment type="similarity">
    <text evidence="3">Belongs to the ATG2 family.</text>
</comment>
<dbReference type="PANTHER" id="PTHR13190">
    <property type="entry name" value="AUTOPHAGY-RELATED 2, ISOFORM A"/>
    <property type="match status" value="1"/>
</dbReference>
<comment type="catalytic activity">
    <reaction evidence="12">
        <text>a 1,2-diacyl-sn-glycero-3-phosphocholine(in) = a 1,2-diacyl-sn-glycero-3-phosphocholine(out)</text>
        <dbReference type="Rhea" id="RHEA:38571"/>
        <dbReference type="ChEBI" id="CHEBI:57643"/>
    </reaction>
</comment>
<feature type="compositionally biased region" description="Low complexity" evidence="13">
    <location>
        <begin position="709"/>
        <end position="741"/>
    </location>
</feature>
<dbReference type="PANTHER" id="PTHR13190:SF1">
    <property type="entry name" value="AUTOPHAGY-RELATED 2, ISOFORM A"/>
    <property type="match status" value="1"/>
</dbReference>
<feature type="compositionally biased region" description="Low complexity" evidence="13">
    <location>
        <begin position="689"/>
        <end position="702"/>
    </location>
</feature>
<organism evidence="14 15">
    <name type="scientific">Somion occarium</name>
    <dbReference type="NCBI Taxonomy" id="3059160"/>
    <lineage>
        <taxon>Eukaryota</taxon>
        <taxon>Fungi</taxon>
        <taxon>Dikarya</taxon>
        <taxon>Basidiomycota</taxon>
        <taxon>Agaricomycotina</taxon>
        <taxon>Agaricomycetes</taxon>
        <taxon>Polyporales</taxon>
        <taxon>Cerrenaceae</taxon>
        <taxon>Somion</taxon>
    </lineage>
</organism>
<dbReference type="EMBL" id="OZ037946">
    <property type="protein sequence ID" value="CAL1704671.1"/>
    <property type="molecule type" value="Genomic_DNA"/>
</dbReference>
<feature type="region of interest" description="Disordered" evidence="13">
    <location>
        <begin position="886"/>
        <end position="911"/>
    </location>
</feature>
<evidence type="ECO:0000256" key="3">
    <source>
        <dbReference type="ARBA" id="ARBA00009714"/>
    </source>
</evidence>
<evidence type="ECO:0000256" key="12">
    <source>
        <dbReference type="ARBA" id="ARBA00024631"/>
    </source>
</evidence>
<proteinExistence type="inferred from homology"/>
<keyword evidence="7" id="KW-0072">Autophagy</keyword>
<keyword evidence="6" id="KW-0256">Endoplasmic reticulum</keyword>
<evidence type="ECO:0000313" key="14">
    <source>
        <dbReference type="EMBL" id="CAL1704671.1"/>
    </source>
</evidence>
<comment type="subcellular location">
    <subcellularLocation>
        <location evidence="1">Endoplasmic reticulum membrane</location>
        <topology evidence="1">Peripheral membrane protein</topology>
    </subcellularLocation>
    <subcellularLocation>
        <location evidence="2">Preautophagosomal structure membrane</location>
        <topology evidence="2">Peripheral membrane protein</topology>
    </subcellularLocation>
</comment>
<dbReference type="InterPro" id="IPR026849">
    <property type="entry name" value="ATG2"/>
</dbReference>
<evidence type="ECO:0000256" key="2">
    <source>
        <dbReference type="ARBA" id="ARBA00004623"/>
    </source>
</evidence>
<feature type="compositionally biased region" description="Basic and acidic residues" evidence="13">
    <location>
        <begin position="820"/>
        <end position="829"/>
    </location>
</feature>
<feature type="region of interest" description="Disordered" evidence="13">
    <location>
        <begin position="273"/>
        <end position="395"/>
    </location>
</feature>
<feature type="region of interest" description="Disordered" evidence="13">
    <location>
        <begin position="820"/>
        <end position="871"/>
    </location>
</feature>
<accession>A0ABP1D9Y9</accession>
<keyword evidence="5" id="KW-0813">Transport</keyword>
<feature type="compositionally biased region" description="Low complexity" evidence="13">
    <location>
        <begin position="339"/>
        <end position="354"/>
    </location>
</feature>
<reference evidence="15" key="1">
    <citation type="submission" date="2024-04" db="EMBL/GenBank/DDBJ databases">
        <authorList>
            <person name="Shaw F."/>
            <person name="Minotto A."/>
        </authorList>
    </citation>
    <scope>NUCLEOTIDE SEQUENCE [LARGE SCALE GENOMIC DNA]</scope>
</reference>
<feature type="region of interest" description="Disordered" evidence="13">
    <location>
        <begin position="423"/>
        <end position="462"/>
    </location>
</feature>
<evidence type="ECO:0000256" key="9">
    <source>
        <dbReference type="ARBA" id="ARBA00023136"/>
    </source>
</evidence>